<dbReference type="SUPFAM" id="SSF52833">
    <property type="entry name" value="Thioredoxin-like"/>
    <property type="match status" value="1"/>
</dbReference>
<proteinExistence type="inferred from homology"/>
<comment type="function">
    <text evidence="3">Non-specific peroxidase that can use thioredoxin or glutathione as a reducing agent.</text>
</comment>
<evidence type="ECO:0000256" key="1">
    <source>
        <dbReference type="ARBA" id="ARBA00022559"/>
    </source>
</evidence>
<comment type="catalytic activity">
    <reaction evidence="3">
        <text>2 glutathione + H2O2 = glutathione disulfide + 2 H2O</text>
        <dbReference type="Rhea" id="RHEA:16833"/>
        <dbReference type="ChEBI" id="CHEBI:15377"/>
        <dbReference type="ChEBI" id="CHEBI:16240"/>
        <dbReference type="ChEBI" id="CHEBI:57925"/>
        <dbReference type="ChEBI" id="CHEBI:58297"/>
        <dbReference type="EC" id="1.11.1.9"/>
    </reaction>
</comment>
<comment type="caution">
    <text evidence="5">The sequence shown here is derived from an EMBL/GenBank/DDBJ whole genome shotgun (WGS) entry which is preliminary data.</text>
</comment>
<dbReference type="Pfam" id="PF00255">
    <property type="entry name" value="GSHPx"/>
    <property type="match status" value="1"/>
</dbReference>
<dbReference type="HAMAP" id="MF_02061">
    <property type="entry name" value="Thiored_glutath_peroxid"/>
    <property type="match status" value="1"/>
</dbReference>
<keyword evidence="2 3" id="KW-0560">Oxidoreductase</keyword>
<dbReference type="CDD" id="cd00340">
    <property type="entry name" value="GSH_Peroxidase"/>
    <property type="match status" value="1"/>
</dbReference>
<dbReference type="InterPro" id="IPR029759">
    <property type="entry name" value="GPX_AS"/>
</dbReference>
<evidence type="ECO:0000313" key="6">
    <source>
        <dbReference type="Proteomes" id="UP000216021"/>
    </source>
</evidence>
<evidence type="ECO:0000256" key="2">
    <source>
        <dbReference type="ARBA" id="ARBA00023002"/>
    </source>
</evidence>
<evidence type="ECO:0000256" key="3">
    <source>
        <dbReference type="HAMAP-Rule" id="MF_02061"/>
    </source>
</evidence>
<dbReference type="InterPro" id="IPR033674">
    <property type="entry name" value="BtuE"/>
</dbReference>
<dbReference type="GO" id="GO:0034599">
    <property type="term" value="P:cellular response to oxidative stress"/>
    <property type="evidence" value="ECO:0007669"/>
    <property type="project" value="TreeGrafter"/>
</dbReference>
<keyword evidence="1 3" id="KW-0575">Peroxidase</keyword>
<dbReference type="NCBIfam" id="NF007900">
    <property type="entry name" value="PRK10606.1"/>
    <property type="match status" value="1"/>
</dbReference>
<dbReference type="FunFam" id="3.40.30.10:FF:000010">
    <property type="entry name" value="Glutathione peroxidase"/>
    <property type="match status" value="1"/>
</dbReference>
<dbReference type="RefSeq" id="WP_076940195.1">
    <property type="nucleotide sequence ID" value="NZ_MOXD01000001.1"/>
</dbReference>
<protein>
    <recommendedName>
        <fullName evidence="3">Thioredoxin/glutathione peroxidase BtuE</fullName>
        <ecNumber evidence="3">1.11.1.24</ecNumber>
        <ecNumber evidence="3">1.11.1.9</ecNumber>
    </recommendedName>
</protein>
<dbReference type="Gene3D" id="3.40.30.10">
    <property type="entry name" value="Glutaredoxin"/>
    <property type="match status" value="1"/>
</dbReference>
<reference evidence="5 6" key="1">
    <citation type="submission" date="2016-11" db="EMBL/GenBank/DDBJ databases">
        <title>Rahnella oryzae sp. nov., isolated from rice root.</title>
        <authorList>
            <person name="Zhang X.-X."/>
            <person name="Zhang J."/>
        </authorList>
    </citation>
    <scope>NUCLEOTIDE SEQUENCE [LARGE SCALE GENOMIC DNA]</scope>
    <source>
        <strain evidence="5 6">J11-6</strain>
    </source>
</reference>
<dbReference type="PANTHER" id="PTHR11592:SF40">
    <property type="entry name" value="THIOREDOXIN_GLUTATHIONE PEROXIDASE BTUE"/>
    <property type="match status" value="1"/>
</dbReference>
<organism evidence="5 6">
    <name type="scientific">Serratia oryzae</name>
    <dbReference type="NCBI Taxonomy" id="2034155"/>
    <lineage>
        <taxon>Bacteria</taxon>
        <taxon>Pseudomonadati</taxon>
        <taxon>Pseudomonadota</taxon>
        <taxon>Gammaproteobacteria</taxon>
        <taxon>Enterobacterales</taxon>
        <taxon>Yersiniaceae</taxon>
        <taxon>Serratia</taxon>
    </lineage>
</organism>
<dbReference type="PROSITE" id="PS00460">
    <property type="entry name" value="GLUTATHIONE_PEROXID_1"/>
    <property type="match status" value="1"/>
</dbReference>
<dbReference type="EC" id="1.11.1.24" evidence="3"/>
<keyword evidence="6" id="KW-1185">Reference proteome</keyword>
<dbReference type="GO" id="GO:0140824">
    <property type="term" value="F:thioredoxin-dependent peroxiredoxin activity"/>
    <property type="evidence" value="ECO:0007669"/>
    <property type="project" value="UniProtKB-EC"/>
</dbReference>
<feature type="active site" evidence="3 4">
    <location>
        <position position="37"/>
    </location>
</feature>
<dbReference type="EMBL" id="MOXD01000001">
    <property type="protein sequence ID" value="OMQ27158.1"/>
    <property type="molecule type" value="Genomic_DNA"/>
</dbReference>
<accession>A0A1S8CRS2</accession>
<dbReference type="PRINTS" id="PR01011">
    <property type="entry name" value="GLUTPROXDASE"/>
</dbReference>
<comment type="similarity">
    <text evidence="3">Belongs to the glutathione peroxidase family. BtuE subfamily.</text>
</comment>
<dbReference type="OrthoDB" id="9785502at2"/>
<dbReference type="AlphaFoldDB" id="A0A1S8CRS2"/>
<dbReference type="Proteomes" id="UP000216021">
    <property type="component" value="Unassembled WGS sequence"/>
</dbReference>
<name>A0A1S8CRS2_9GAMM</name>
<dbReference type="PIRSF" id="PIRSF000303">
    <property type="entry name" value="Glutathion_perox"/>
    <property type="match status" value="1"/>
</dbReference>
<sequence length="183" mass="20126">MSKPIYTVALQTIENQLTTLGAYEGNVLLVVNVASECGLTKQYEGLENLYEAYQEQGFAVLGFPSNEFLGQEPGSNEEILAFCRSTFGVQFPMFAKIEVNGTNRHPLYQALITAKPQAIAPEGSEFLARMSSKGRAPKQTGDILWNFEKFLIGRDGTVIQRFSPDMTPEDPLLVQAITAALAK</sequence>
<dbReference type="InterPro" id="IPR000889">
    <property type="entry name" value="Glutathione_peroxidase"/>
</dbReference>
<gene>
    <name evidence="3" type="primary">btuE</name>
    <name evidence="5" type="ORF">BMI79_02175</name>
</gene>
<dbReference type="STRING" id="2034155.BMI79_02175"/>
<dbReference type="GO" id="GO:0004602">
    <property type="term" value="F:glutathione peroxidase activity"/>
    <property type="evidence" value="ECO:0007669"/>
    <property type="project" value="UniProtKB-UniRule"/>
</dbReference>
<dbReference type="InterPro" id="IPR036249">
    <property type="entry name" value="Thioredoxin-like_sf"/>
</dbReference>
<dbReference type="PANTHER" id="PTHR11592">
    <property type="entry name" value="GLUTATHIONE PEROXIDASE"/>
    <property type="match status" value="1"/>
</dbReference>
<evidence type="ECO:0000313" key="5">
    <source>
        <dbReference type="EMBL" id="OMQ27158.1"/>
    </source>
</evidence>
<evidence type="ECO:0000256" key="4">
    <source>
        <dbReference type="PIRSR" id="PIRSR000303-1"/>
    </source>
</evidence>
<comment type="catalytic activity">
    <reaction evidence="3">
        <text>a hydroperoxide + [thioredoxin]-dithiol = an alcohol + [thioredoxin]-disulfide + H2O</text>
        <dbReference type="Rhea" id="RHEA:62620"/>
        <dbReference type="Rhea" id="RHEA-COMP:10698"/>
        <dbReference type="Rhea" id="RHEA-COMP:10700"/>
        <dbReference type="ChEBI" id="CHEBI:15377"/>
        <dbReference type="ChEBI" id="CHEBI:29950"/>
        <dbReference type="ChEBI" id="CHEBI:30879"/>
        <dbReference type="ChEBI" id="CHEBI:35924"/>
        <dbReference type="ChEBI" id="CHEBI:50058"/>
        <dbReference type="EC" id="1.11.1.24"/>
    </reaction>
</comment>
<dbReference type="PROSITE" id="PS51355">
    <property type="entry name" value="GLUTATHIONE_PEROXID_3"/>
    <property type="match status" value="1"/>
</dbReference>
<dbReference type="EC" id="1.11.1.9" evidence="3"/>